<keyword evidence="2" id="KW-1185">Reference proteome</keyword>
<dbReference type="InterPro" id="IPR032675">
    <property type="entry name" value="LRR_dom_sf"/>
</dbReference>
<dbReference type="GO" id="GO:0006952">
    <property type="term" value="P:defense response"/>
    <property type="evidence" value="ECO:0007669"/>
    <property type="project" value="InterPro"/>
</dbReference>
<dbReference type="PANTHER" id="PTHR11017:SF271">
    <property type="entry name" value="DISEASE RESISTANCE PROTEIN (TIR-NBS-LRR CLASS) FAMILY"/>
    <property type="match status" value="1"/>
</dbReference>
<evidence type="ECO:0000313" key="2">
    <source>
        <dbReference type="Proteomes" id="UP000265520"/>
    </source>
</evidence>
<dbReference type="Proteomes" id="UP000265520">
    <property type="component" value="Unassembled WGS sequence"/>
</dbReference>
<dbReference type="EMBL" id="LXQA010087074">
    <property type="protein sequence ID" value="MCI13143.1"/>
    <property type="molecule type" value="Genomic_DNA"/>
</dbReference>
<proteinExistence type="predicted"/>
<dbReference type="InterPro" id="IPR044974">
    <property type="entry name" value="Disease_R_plants"/>
</dbReference>
<dbReference type="SUPFAM" id="SSF52058">
    <property type="entry name" value="L domain-like"/>
    <property type="match status" value="1"/>
</dbReference>
<organism evidence="1 2">
    <name type="scientific">Trifolium medium</name>
    <dbReference type="NCBI Taxonomy" id="97028"/>
    <lineage>
        <taxon>Eukaryota</taxon>
        <taxon>Viridiplantae</taxon>
        <taxon>Streptophyta</taxon>
        <taxon>Embryophyta</taxon>
        <taxon>Tracheophyta</taxon>
        <taxon>Spermatophyta</taxon>
        <taxon>Magnoliopsida</taxon>
        <taxon>eudicotyledons</taxon>
        <taxon>Gunneridae</taxon>
        <taxon>Pentapetalae</taxon>
        <taxon>rosids</taxon>
        <taxon>fabids</taxon>
        <taxon>Fabales</taxon>
        <taxon>Fabaceae</taxon>
        <taxon>Papilionoideae</taxon>
        <taxon>50 kb inversion clade</taxon>
        <taxon>NPAAA clade</taxon>
        <taxon>Hologalegina</taxon>
        <taxon>IRL clade</taxon>
        <taxon>Trifolieae</taxon>
        <taxon>Trifolium</taxon>
    </lineage>
</organism>
<comment type="caution">
    <text evidence="1">The sequence shown here is derived from an EMBL/GenBank/DDBJ whole genome shotgun (WGS) entry which is preliminary data.</text>
</comment>
<protein>
    <submittedName>
        <fullName evidence="1">TIR-NBS-LRR RCT1 resistance protein</fullName>
    </submittedName>
</protein>
<dbReference type="AlphaFoldDB" id="A0A392PM25"/>
<sequence>MLENLKILNLGHSLDLTETPDFSYMPNLEKLVLKGCISLSAVSHSVGSLYKLLINLTDCKGLRKLPRSIYKLKSLETLILSGCSMIDKLEEDLEQMESLRTLIADKTAITKVPFST</sequence>
<dbReference type="PANTHER" id="PTHR11017">
    <property type="entry name" value="LEUCINE-RICH REPEAT-CONTAINING PROTEIN"/>
    <property type="match status" value="1"/>
</dbReference>
<reference evidence="1 2" key="1">
    <citation type="journal article" date="2018" name="Front. Plant Sci.">
        <title>Red Clover (Trifolium pratense) and Zigzag Clover (T. medium) - A Picture of Genomic Similarities and Differences.</title>
        <authorList>
            <person name="Dluhosova J."/>
            <person name="Istvanek J."/>
            <person name="Nedelnik J."/>
            <person name="Repkova J."/>
        </authorList>
    </citation>
    <scope>NUCLEOTIDE SEQUENCE [LARGE SCALE GENOMIC DNA]</scope>
    <source>
        <strain evidence="2">cv. 10/8</strain>
        <tissue evidence="1">Leaf</tissue>
    </source>
</reference>
<feature type="non-terminal residue" evidence="1">
    <location>
        <position position="116"/>
    </location>
</feature>
<dbReference type="Gene3D" id="3.80.10.10">
    <property type="entry name" value="Ribonuclease Inhibitor"/>
    <property type="match status" value="1"/>
</dbReference>
<name>A0A392PM25_9FABA</name>
<accession>A0A392PM25</accession>
<evidence type="ECO:0000313" key="1">
    <source>
        <dbReference type="EMBL" id="MCI13143.1"/>
    </source>
</evidence>